<evidence type="ECO:0000256" key="1">
    <source>
        <dbReference type="ARBA" id="ARBA00000677"/>
    </source>
</evidence>
<evidence type="ECO:0000313" key="15">
    <source>
        <dbReference type="EMBL" id="CAF1324741.1"/>
    </source>
</evidence>
<feature type="transmembrane region" description="Helical" evidence="14">
    <location>
        <begin position="149"/>
        <end position="168"/>
    </location>
</feature>
<dbReference type="GO" id="GO:0006465">
    <property type="term" value="P:signal peptide processing"/>
    <property type="evidence" value="ECO:0007669"/>
    <property type="project" value="InterPro"/>
</dbReference>
<name>A0A815F5W8_9BILA</name>
<feature type="transmembrane region" description="Helical" evidence="14">
    <location>
        <begin position="180"/>
        <end position="202"/>
    </location>
</feature>
<proteinExistence type="inferred from homology"/>
<dbReference type="GO" id="GO:0009003">
    <property type="term" value="F:signal peptidase activity"/>
    <property type="evidence" value="ECO:0007669"/>
    <property type="project" value="UniProtKB-EC"/>
</dbReference>
<dbReference type="SUPFAM" id="SSF51306">
    <property type="entry name" value="LexA/Signal peptidase"/>
    <property type="match status" value="1"/>
</dbReference>
<comment type="function">
    <text evidence="13">Catalytic component of the signal peptidase complex (SPC) which catalyzes the cleavage of N-terminal signal sequences from nascent proteins as they are translocated into the lumen of the endoplasmic reticulum. Specifically cleaves N-terminal signal peptides that contain a hydrophobic alpha-helix (h-region) shorter than 18-20 amino acids.</text>
</comment>
<keyword evidence="10" id="KW-0735">Signal-anchor</keyword>
<keyword evidence="12 14" id="KW-0472">Membrane</keyword>
<sequence>MPFELQIMEIIGESIAYGLKLKTQDILMEFETIRQSSYARISIESLRELAFIKSKVDKHHRNADLAHQAWLDLLAYDEDMIGLYLTEYRKSDSSDLSEIELLLESCAKQIAEVCRSVYDLKDSVQNVEITTGFMLDAVRNQLLAFEIRINIITMGFGIGVFITAIYGMNLYSGIEEHPRALLFSIDLVFRCALVSSTTIIIWKSLMLLTNCGSPIIISLSGAMEPAFNIRGDFLLLTNYSTEFVRAGDIVVFRIEGRDIPIVHRVIKVHEKNDGYVKFLTKGDNNQVDDRGLYSPGQLWLERKDIIGKVKGYMPYIGIIFILMHDFPRLNYFIWAMIGFSVWTDFRQLIIDF</sequence>
<dbReference type="Proteomes" id="UP000663882">
    <property type="component" value="Unassembled WGS sequence"/>
</dbReference>
<evidence type="ECO:0000256" key="10">
    <source>
        <dbReference type="ARBA" id="ARBA00022968"/>
    </source>
</evidence>
<dbReference type="GO" id="GO:0005787">
    <property type="term" value="C:signal peptidase complex"/>
    <property type="evidence" value="ECO:0007669"/>
    <property type="project" value="UniProtKB-ARBA"/>
</dbReference>
<comment type="subcellular location">
    <subcellularLocation>
        <location evidence="2">Endoplasmic reticulum membrane</location>
        <topology evidence="2">Single-pass type II membrane protein</topology>
    </subcellularLocation>
</comment>
<dbReference type="CDD" id="cd06530">
    <property type="entry name" value="S26_SPase_I"/>
    <property type="match status" value="1"/>
</dbReference>
<evidence type="ECO:0000256" key="13">
    <source>
        <dbReference type="ARBA" id="ARBA00045533"/>
    </source>
</evidence>
<dbReference type="Pfam" id="PF22099">
    <property type="entry name" value="MRS2-like"/>
    <property type="match status" value="1"/>
</dbReference>
<dbReference type="Gene3D" id="1.20.58.340">
    <property type="entry name" value="Magnesium transport protein CorA, transmembrane region"/>
    <property type="match status" value="1"/>
</dbReference>
<evidence type="ECO:0000256" key="5">
    <source>
        <dbReference type="ARBA" id="ARBA00019685"/>
    </source>
</evidence>
<dbReference type="OrthoDB" id="10257561at2759"/>
<evidence type="ECO:0000256" key="7">
    <source>
        <dbReference type="ARBA" id="ARBA00022670"/>
    </source>
</evidence>
<gene>
    <name evidence="15" type="ORF">RFH988_LOCUS30938</name>
</gene>
<dbReference type="NCBIfam" id="TIGR02228">
    <property type="entry name" value="sigpep_I_arch"/>
    <property type="match status" value="1"/>
</dbReference>
<evidence type="ECO:0000256" key="2">
    <source>
        <dbReference type="ARBA" id="ARBA00004648"/>
    </source>
</evidence>
<keyword evidence="9" id="KW-0378">Hydrolase</keyword>
<protein>
    <recommendedName>
        <fullName evidence="5">Signal peptidase complex catalytic subunit SEC11</fullName>
        <ecNumber evidence="4">3.4.21.89</ecNumber>
    </recommendedName>
    <alternativeName>
        <fullName evidence="6">Signal peptidase complex catalytic subunit sec11</fullName>
    </alternativeName>
</protein>
<accession>A0A815F5W8</accession>
<dbReference type="InterPro" id="IPR019533">
    <property type="entry name" value="Peptidase_S26"/>
</dbReference>
<comment type="similarity">
    <text evidence="3">Belongs to the peptidase S26B family.</text>
</comment>
<evidence type="ECO:0000256" key="14">
    <source>
        <dbReference type="SAM" id="Phobius"/>
    </source>
</evidence>
<dbReference type="GO" id="GO:0004252">
    <property type="term" value="F:serine-type endopeptidase activity"/>
    <property type="evidence" value="ECO:0007669"/>
    <property type="project" value="InterPro"/>
</dbReference>
<dbReference type="EC" id="3.4.21.89" evidence="4"/>
<dbReference type="InterPro" id="IPR036286">
    <property type="entry name" value="LexA/Signal_pep-like_sf"/>
</dbReference>
<organism evidence="15 16">
    <name type="scientific">Rotaria sordida</name>
    <dbReference type="NCBI Taxonomy" id="392033"/>
    <lineage>
        <taxon>Eukaryota</taxon>
        <taxon>Metazoa</taxon>
        <taxon>Spiralia</taxon>
        <taxon>Gnathifera</taxon>
        <taxon>Rotifera</taxon>
        <taxon>Eurotatoria</taxon>
        <taxon>Bdelloidea</taxon>
        <taxon>Philodinida</taxon>
        <taxon>Philodinidae</taxon>
        <taxon>Rotaria</taxon>
    </lineage>
</organism>
<evidence type="ECO:0000256" key="8">
    <source>
        <dbReference type="ARBA" id="ARBA00022692"/>
    </source>
</evidence>
<evidence type="ECO:0000313" key="16">
    <source>
        <dbReference type="Proteomes" id="UP000663882"/>
    </source>
</evidence>
<dbReference type="PROSITE" id="PS00761">
    <property type="entry name" value="SPASE_I_3"/>
    <property type="match status" value="1"/>
</dbReference>
<dbReference type="EMBL" id="CAJNOO010003211">
    <property type="protein sequence ID" value="CAF1324741.1"/>
    <property type="molecule type" value="Genomic_DNA"/>
</dbReference>
<dbReference type="InterPro" id="IPR019758">
    <property type="entry name" value="Pept_S26A_signal_pept_1_CS"/>
</dbReference>
<dbReference type="FunFam" id="2.10.109.10:FF:000003">
    <property type="entry name" value="Signal peptidase complex catalytic subunit SEC11"/>
    <property type="match status" value="1"/>
</dbReference>
<comment type="catalytic activity">
    <reaction evidence="1">
        <text>Cleavage of hydrophobic, N-terminal signal or leader sequences from secreted and periplasmic proteins.</text>
        <dbReference type="EC" id="3.4.21.89"/>
    </reaction>
</comment>
<evidence type="ECO:0000256" key="9">
    <source>
        <dbReference type="ARBA" id="ARBA00022801"/>
    </source>
</evidence>
<evidence type="ECO:0000256" key="3">
    <source>
        <dbReference type="ARBA" id="ARBA00011035"/>
    </source>
</evidence>
<dbReference type="InterPro" id="IPR039204">
    <property type="entry name" value="MRS2-like"/>
</dbReference>
<evidence type="ECO:0000256" key="4">
    <source>
        <dbReference type="ARBA" id="ARBA00013208"/>
    </source>
</evidence>
<dbReference type="InterPro" id="IPR001733">
    <property type="entry name" value="Peptidase_S26B"/>
</dbReference>
<keyword evidence="7" id="KW-0645">Protease</keyword>
<keyword evidence="11 14" id="KW-1133">Transmembrane helix</keyword>
<comment type="caution">
    <text evidence="15">The sequence shown here is derived from an EMBL/GenBank/DDBJ whole genome shotgun (WGS) entry which is preliminary data.</text>
</comment>
<keyword evidence="8 14" id="KW-0812">Transmembrane</keyword>
<reference evidence="15" key="1">
    <citation type="submission" date="2021-02" db="EMBL/GenBank/DDBJ databases">
        <authorList>
            <person name="Nowell W R."/>
        </authorList>
    </citation>
    <scope>NUCLEOTIDE SEQUENCE</scope>
</reference>
<evidence type="ECO:0000256" key="12">
    <source>
        <dbReference type="ARBA" id="ARBA00023136"/>
    </source>
</evidence>
<dbReference type="PANTHER" id="PTHR10806:SF6">
    <property type="entry name" value="SIGNAL PEPTIDASE COMPLEX CATALYTIC SUBUNIT SEC11"/>
    <property type="match status" value="1"/>
</dbReference>
<dbReference type="PANTHER" id="PTHR10806">
    <property type="entry name" value="SIGNAL PEPTIDASE COMPLEX CATALYTIC SUBUNIT SEC11"/>
    <property type="match status" value="1"/>
</dbReference>
<evidence type="ECO:0000256" key="11">
    <source>
        <dbReference type="ARBA" id="ARBA00022989"/>
    </source>
</evidence>
<evidence type="ECO:0000256" key="6">
    <source>
        <dbReference type="ARBA" id="ARBA00021755"/>
    </source>
</evidence>
<dbReference type="AlphaFoldDB" id="A0A815F5W8"/>